<dbReference type="PANTHER" id="PTHR21340:SF0">
    <property type="entry name" value="BIS(5'-NUCLEOSYL)-TETRAPHOSPHATASE [ASYMMETRICAL]"/>
    <property type="match status" value="1"/>
</dbReference>
<dbReference type="PROSITE" id="PS51462">
    <property type="entry name" value="NUDIX"/>
    <property type="match status" value="1"/>
</dbReference>
<evidence type="ECO:0000256" key="3">
    <source>
        <dbReference type="ARBA" id="ARBA00022741"/>
    </source>
</evidence>
<reference evidence="8" key="1">
    <citation type="submission" date="2024-02" db="UniProtKB">
        <authorList>
            <consortium name="WormBaseParasite"/>
        </authorList>
    </citation>
    <scope>IDENTIFICATION</scope>
</reference>
<dbReference type="WBParaSite" id="MBELARI_LOCUS3798">
    <property type="protein sequence ID" value="MBELARI_LOCUS3798"/>
    <property type="gene ID" value="MBELARI_LOCUS3798"/>
</dbReference>
<dbReference type="CDD" id="cd03428">
    <property type="entry name" value="NUDIX_Ap4A_Nudt2"/>
    <property type="match status" value="1"/>
</dbReference>
<dbReference type="AlphaFoldDB" id="A0AAF3J8W1"/>
<accession>A0AAF3J8W1</accession>
<dbReference type="GO" id="GO:0000166">
    <property type="term" value="F:nucleotide binding"/>
    <property type="evidence" value="ECO:0007669"/>
    <property type="project" value="UniProtKB-KW"/>
</dbReference>
<evidence type="ECO:0000313" key="8">
    <source>
        <dbReference type="WBParaSite" id="MBELARI_LOCUS3798"/>
    </source>
</evidence>
<evidence type="ECO:0000256" key="5">
    <source>
        <dbReference type="ARBA" id="ARBA00032644"/>
    </source>
</evidence>
<dbReference type="InterPro" id="IPR015797">
    <property type="entry name" value="NUDIX_hydrolase-like_dom_sf"/>
</dbReference>
<feature type="domain" description="Nudix hydrolase" evidence="6">
    <location>
        <begin position="5"/>
        <end position="138"/>
    </location>
</feature>
<dbReference type="GO" id="GO:0004081">
    <property type="term" value="F:bis(5'-nucleosyl)-tetraphosphatase (asymmetrical) activity"/>
    <property type="evidence" value="ECO:0007669"/>
    <property type="project" value="TreeGrafter"/>
</dbReference>
<protein>
    <recommendedName>
        <fullName evidence="2">Bis(5'-nucleosyl)-tetraphosphatase [asymmetrical]</fullName>
    </recommendedName>
    <alternativeName>
        <fullName evidence="5">Diadenosine 5',5'''-P1,P4-tetraphosphate asymmetrical hydrolase</fullName>
    </alternativeName>
</protein>
<dbReference type="PANTHER" id="PTHR21340">
    <property type="entry name" value="DIADENOSINE 5,5-P1,P4-TETRAPHOSPHATE PYROPHOSPHOHYDROLASE MUTT"/>
    <property type="match status" value="1"/>
</dbReference>
<keyword evidence="7" id="KW-1185">Reference proteome</keyword>
<keyword evidence="4" id="KW-0378">Hydrolase</keyword>
<name>A0AAF3J8W1_9BILA</name>
<organism evidence="7 8">
    <name type="scientific">Mesorhabditis belari</name>
    <dbReference type="NCBI Taxonomy" id="2138241"/>
    <lineage>
        <taxon>Eukaryota</taxon>
        <taxon>Metazoa</taxon>
        <taxon>Ecdysozoa</taxon>
        <taxon>Nematoda</taxon>
        <taxon>Chromadorea</taxon>
        <taxon>Rhabditida</taxon>
        <taxon>Rhabditina</taxon>
        <taxon>Rhabditomorpha</taxon>
        <taxon>Rhabditoidea</taxon>
        <taxon>Rhabditidae</taxon>
        <taxon>Mesorhabditinae</taxon>
        <taxon>Mesorhabditis</taxon>
    </lineage>
</organism>
<evidence type="ECO:0000256" key="4">
    <source>
        <dbReference type="ARBA" id="ARBA00022801"/>
    </source>
</evidence>
<proteinExistence type="inferred from homology"/>
<dbReference type="GO" id="GO:0006754">
    <property type="term" value="P:ATP biosynthetic process"/>
    <property type="evidence" value="ECO:0007669"/>
    <property type="project" value="TreeGrafter"/>
</dbReference>
<dbReference type="InterPro" id="IPR003565">
    <property type="entry name" value="Tetra_PHTase"/>
</dbReference>
<dbReference type="Pfam" id="PF00293">
    <property type="entry name" value="NUDIX"/>
    <property type="match status" value="1"/>
</dbReference>
<dbReference type="Proteomes" id="UP000887575">
    <property type="component" value="Unassembled WGS sequence"/>
</dbReference>
<comment type="similarity">
    <text evidence="1">Belongs to the Nudix hydrolase family.</text>
</comment>
<evidence type="ECO:0000259" key="6">
    <source>
        <dbReference type="PROSITE" id="PS51462"/>
    </source>
</evidence>
<dbReference type="InterPro" id="IPR000086">
    <property type="entry name" value="NUDIX_hydrolase_dom"/>
</dbReference>
<dbReference type="Gene3D" id="3.90.79.10">
    <property type="entry name" value="Nucleoside Triphosphate Pyrophosphohydrolase"/>
    <property type="match status" value="1"/>
</dbReference>
<evidence type="ECO:0000256" key="2">
    <source>
        <dbReference type="ARBA" id="ARBA00018911"/>
    </source>
</evidence>
<dbReference type="SUPFAM" id="SSF55811">
    <property type="entry name" value="Nudix"/>
    <property type="match status" value="1"/>
</dbReference>
<evidence type="ECO:0000256" key="1">
    <source>
        <dbReference type="ARBA" id="ARBA00005582"/>
    </source>
</evidence>
<evidence type="ECO:0000313" key="7">
    <source>
        <dbReference type="Proteomes" id="UP000887575"/>
    </source>
</evidence>
<dbReference type="InterPro" id="IPR051325">
    <property type="entry name" value="Nudix_hydrolase_domain"/>
</dbReference>
<sequence>MSVQASVRAAGMVIYRKTSAGSPFEFLLLQASYPPYHWTPPKGHVDPGEDEWTAAIRETQEEAYITKEQLTIHEDCHKTLYYKVKGKMKSVKYWLAKLNDPFDVTLSDEHQNWKWEPLEEAVKTTVYAEMATLLRDFSDYLLKKA</sequence>
<dbReference type="GO" id="GO:0006167">
    <property type="term" value="P:AMP biosynthetic process"/>
    <property type="evidence" value="ECO:0007669"/>
    <property type="project" value="TreeGrafter"/>
</dbReference>
<dbReference type="PRINTS" id="PR01405">
    <property type="entry name" value="TETRPHPHTASE"/>
</dbReference>
<keyword evidence="3" id="KW-0547">Nucleotide-binding</keyword>